<evidence type="ECO:0000256" key="4">
    <source>
        <dbReference type="ARBA" id="ARBA00022801"/>
    </source>
</evidence>
<dbReference type="GO" id="GO:0003677">
    <property type="term" value="F:DNA binding"/>
    <property type="evidence" value="ECO:0007669"/>
    <property type="project" value="UniProtKB-KW"/>
</dbReference>
<dbReference type="InterPro" id="IPR042211">
    <property type="entry name" value="CRISPR-assoc_Cas1_N"/>
</dbReference>
<evidence type="ECO:0000313" key="12">
    <source>
        <dbReference type="Proteomes" id="UP000253941"/>
    </source>
</evidence>
<dbReference type="Pfam" id="PF01867">
    <property type="entry name" value="Cas_Cas1"/>
    <property type="match status" value="1"/>
</dbReference>
<dbReference type="InterPro" id="IPR019855">
    <property type="entry name" value="CRISPR-assoc_Cas1_NMENI"/>
</dbReference>
<dbReference type="PANTHER" id="PTHR34353">
    <property type="entry name" value="CRISPR-ASSOCIATED ENDONUCLEASE CAS1 1"/>
    <property type="match status" value="1"/>
</dbReference>
<protein>
    <recommendedName>
        <fullName evidence="10">CRISPR-associated endonuclease Cas1</fullName>
        <ecNumber evidence="10">3.1.-.-</ecNumber>
    </recommendedName>
</protein>
<evidence type="ECO:0000256" key="7">
    <source>
        <dbReference type="ARBA" id="ARBA00023125"/>
    </source>
</evidence>
<dbReference type="Proteomes" id="UP000253941">
    <property type="component" value="Unassembled WGS sequence"/>
</dbReference>
<dbReference type="GO" id="GO:0043571">
    <property type="term" value="P:maintenance of CRISPR repeat elements"/>
    <property type="evidence" value="ECO:0007669"/>
    <property type="project" value="UniProtKB-UniRule"/>
</dbReference>
<evidence type="ECO:0000256" key="10">
    <source>
        <dbReference type="HAMAP-Rule" id="MF_01470"/>
    </source>
</evidence>
<evidence type="ECO:0000256" key="9">
    <source>
        <dbReference type="ARBA" id="ARBA00038592"/>
    </source>
</evidence>
<proteinExistence type="inferred from homology"/>
<comment type="similarity">
    <text evidence="10">Belongs to the CRISPR-associated endonuclease Cas1 family.</text>
</comment>
<dbReference type="Gene3D" id="3.100.10.20">
    <property type="entry name" value="CRISPR-associated endonuclease Cas1, N-terminal domain"/>
    <property type="match status" value="1"/>
</dbReference>
<keyword evidence="3 10" id="KW-0255">Endonuclease</keyword>
<keyword evidence="2 10" id="KW-0479">Metal-binding</keyword>
<comment type="cofactor">
    <cofactor evidence="10">
        <name>Mg(2+)</name>
        <dbReference type="ChEBI" id="CHEBI:18420"/>
    </cofactor>
    <cofactor evidence="10">
        <name>Mn(2+)</name>
        <dbReference type="ChEBI" id="CHEBI:29035"/>
    </cofactor>
</comment>
<evidence type="ECO:0000313" key="11">
    <source>
        <dbReference type="EMBL" id="RDD61214.1"/>
    </source>
</evidence>
<keyword evidence="4 10" id="KW-0378">Hydrolase</keyword>
<keyword evidence="1 10" id="KW-0540">Nuclease</keyword>
<evidence type="ECO:0000256" key="3">
    <source>
        <dbReference type="ARBA" id="ARBA00022759"/>
    </source>
</evidence>
<dbReference type="NCBIfam" id="TIGR00287">
    <property type="entry name" value="cas1"/>
    <property type="match status" value="1"/>
</dbReference>
<dbReference type="NCBIfam" id="TIGR03639">
    <property type="entry name" value="cas1_NMENI"/>
    <property type="match status" value="1"/>
</dbReference>
<feature type="binding site" evidence="10">
    <location>
        <position position="163"/>
    </location>
    <ligand>
        <name>Mn(2+)</name>
        <dbReference type="ChEBI" id="CHEBI:29035"/>
    </ligand>
</feature>
<gene>
    <name evidence="10 11" type="primary">cas1</name>
    <name evidence="11" type="ORF">DRB17_14100</name>
</gene>
<organism evidence="11 12">
    <name type="scientific">Ferruginivarius sediminum</name>
    <dbReference type="NCBI Taxonomy" id="2661937"/>
    <lineage>
        <taxon>Bacteria</taxon>
        <taxon>Pseudomonadati</taxon>
        <taxon>Pseudomonadota</taxon>
        <taxon>Alphaproteobacteria</taxon>
        <taxon>Rhodospirillales</taxon>
        <taxon>Rhodospirillaceae</taxon>
        <taxon>Ferruginivarius</taxon>
    </lineage>
</organism>
<reference evidence="11 12" key="1">
    <citation type="submission" date="2018-07" db="EMBL/GenBank/DDBJ databases">
        <title>Venubactetium sediminum gen. nov., sp. nov., isolated from a marine solar saltern.</title>
        <authorList>
            <person name="Wang S."/>
        </authorList>
    </citation>
    <scope>NUCLEOTIDE SEQUENCE [LARGE SCALE GENOMIC DNA]</scope>
    <source>
        <strain evidence="11 12">WD2A32</strain>
    </source>
</reference>
<keyword evidence="5 10" id="KW-0460">Magnesium</keyword>
<feature type="binding site" evidence="10">
    <location>
        <position position="219"/>
    </location>
    <ligand>
        <name>Mn(2+)</name>
        <dbReference type="ChEBI" id="CHEBI:29035"/>
    </ligand>
</feature>
<dbReference type="GO" id="GO:0051607">
    <property type="term" value="P:defense response to virus"/>
    <property type="evidence" value="ECO:0007669"/>
    <property type="project" value="UniProtKB-UniRule"/>
</dbReference>
<evidence type="ECO:0000256" key="5">
    <source>
        <dbReference type="ARBA" id="ARBA00022842"/>
    </source>
</evidence>
<sequence>MAMVSIFILGNYIRFVKGVFAMSVIEIATPGTSLAVRKGMLSVNATLIPVEDIDLVIAETAAVSVSGAVLALLAENGVEFVTCDTRHRPVASLFPVAAGATLAPRILRRQAALTPRRRRALWRRIVQAKLRMQAAALPQQSHAARRLIRLSGEIAPGDPGNIEAQAARLYWPALLGSDFRRHASDDANAMLDFGYAVVRAVISRQLHAAGLHRSLGLHHENEENDGNLSDDLIEPFRPVVDTRVRALLTEGAEMDKQTRARLAELPDWPVKSGREWVRCRTAAARLARSLRDAIDGGGTALVLPDSIGSEDDAGRMAEDVGSRIL</sequence>
<dbReference type="EMBL" id="QPMH01000014">
    <property type="protein sequence ID" value="RDD61214.1"/>
    <property type="molecule type" value="Genomic_DNA"/>
</dbReference>
<dbReference type="GO" id="GO:0046872">
    <property type="term" value="F:metal ion binding"/>
    <property type="evidence" value="ECO:0007669"/>
    <property type="project" value="UniProtKB-UniRule"/>
</dbReference>
<dbReference type="InterPro" id="IPR042206">
    <property type="entry name" value="CRISPR-assoc_Cas1_C"/>
</dbReference>
<dbReference type="HAMAP" id="MF_01470">
    <property type="entry name" value="Cas1"/>
    <property type="match status" value="1"/>
</dbReference>
<dbReference type="InterPro" id="IPR002729">
    <property type="entry name" value="CRISPR-assoc_Cas1"/>
</dbReference>
<comment type="function">
    <text evidence="10">CRISPR (clustered regularly interspaced short palindromic repeat), is an adaptive immune system that provides protection against mobile genetic elements (viruses, transposable elements and conjugative plasmids). CRISPR clusters contain spacers, sequences complementary to antecedent mobile elements, and target invading nucleic acids. CRISPR clusters are transcribed and processed into CRISPR RNA (crRNA). Acts as a dsDNA endonuclease. Involved in the integration of spacer DNA into the CRISPR cassette.</text>
</comment>
<evidence type="ECO:0000256" key="1">
    <source>
        <dbReference type="ARBA" id="ARBA00022722"/>
    </source>
</evidence>
<comment type="caution">
    <text evidence="11">The sequence shown here is derived from an EMBL/GenBank/DDBJ whole genome shotgun (WGS) entry which is preliminary data.</text>
</comment>
<keyword evidence="8 10" id="KW-0464">Manganese</keyword>
<dbReference type="AlphaFoldDB" id="A0A369T9P5"/>
<keyword evidence="7 10" id="KW-0238">DNA-binding</keyword>
<name>A0A369T9P5_9PROT</name>
<dbReference type="Gene3D" id="1.20.120.920">
    <property type="entry name" value="CRISPR-associated endonuclease Cas1, C-terminal domain"/>
    <property type="match status" value="1"/>
</dbReference>
<evidence type="ECO:0000256" key="6">
    <source>
        <dbReference type="ARBA" id="ARBA00023118"/>
    </source>
</evidence>
<dbReference type="GO" id="GO:0004520">
    <property type="term" value="F:DNA endonuclease activity"/>
    <property type="evidence" value="ECO:0007669"/>
    <property type="project" value="InterPro"/>
</dbReference>
<dbReference type="EC" id="3.1.-.-" evidence="10"/>
<comment type="subunit">
    <text evidence="9 10">Homodimer, forms a heterotetramer with a Cas2 homodimer.</text>
</comment>
<evidence type="ECO:0000256" key="2">
    <source>
        <dbReference type="ARBA" id="ARBA00022723"/>
    </source>
</evidence>
<keyword evidence="6 10" id="KW-0051">Antiviral defense</keyword>
<evidence type="ECO:0000256" key="8">
    <source>
        <dbReference type="ARBA" id="ARBA00023211"/>
    </source>
</evidence>
<accession>A0A369T9P5</accession>
<feature type="binding site" evidence="10">
    <location>
        <position position="234"/>
    </location>
    <ligand>
        <name>Mn(2+)</name>
        <dbReference type="ChEBI" id="CHEBI:29035"/>
    </ligand>
</feature>
<keyword evidence="12" id="KW-1185">Reference proteome</keyword>
<dbReference type="InterPro" id="IPR050646">
    <property type="entry name" value="Cas1"/>
</dbReference>
<dbReference type="GO" id="GO:0016787">
    <property type="term" value="F:hydrolase activity"/>
    <property type="evidence" value="ECO:0007669"/>
    <property type="project" value="UniProtKB-KW"/>
</dbReference>
<dbReference type="PANTHER" id="PTHR34353:SF2">
    <property type="entry name" value="CRISPR-ASSOCIATED ENDONUCLEASE CAS1 1"/>
    <property type="match status" value="1"/>
</dbReference>